<dbReference type="GO" id="GO:0003724">
    <property type="term" value="F:RNA helicase activity"/>
    <property type="evidence" value="ECO:0007669"/>
    <property type="project" value="UniProtKB-EC"/>
</dbReference>
<keyword evidence="2" id="KW-0399">Innate immunity</keyword>
<dbReference type="PANTHER" id="PTHR14074">
    <property type="entry name" value="HELICASE WITH DEATH DOMAIN-RELATED"/>
    <property type="match status" value="1"/>
</dbReference>
<dbReference type="PROSITE" id="PS51789">
    <property type="entry name" value="RLR_CTR"/>
    <property type="match status" value="1"/>
</dbReference>
<dbReference type="Proteomes" id="UP000582659">
    <property type="component" value="Unassembled WGS sequence"/>
</dbReference>
<protein>
    <submittedName>
        <fullName evidence="11">(pine wood nematode) hypothetical protein</fullName>
    </submittedName>
</protein>
<dbReference type="InterPro" id="IPR051363">
    <property type="entry name" value="RLR_Helicase"/>
</dbReference>
<keyword evidence="12" id="KW-1185">Reference proteome</keyword>
<dbReference type="GO" id="GO:0005737">
    <property type="term" value="C:cytoplasm"/>
    <property type="evidence" value="ECO:0007669"/>
    <property type="project" value="TreeGrafter"/>
</dbReference>
<keyword evidence="4" id="KW-0067">ATP-binding</keyword>
<evidence type="ECO:0000259" key="9">
    <source>
        <dbReference type="PROSITE" id="PS51194"/>
    </source>
</evidence>
<dbReference type="GO" id="GO:0005524">
    <property type="term" value="F:ATP binding"/>
    <property type="evidence" value="ECO:0007669"/>
    <property type="project" value="UniProtKB-KW"/>
</dbReference>
<comment type="catalytic activity">
    <reaction evidence="6">
        <text>ATP + H2O = ADP + phosphate + H(+)</text>
        <dbReference type="Rhea" id="RHEA:13065"/>
        <dbReference type="ChEBI" id="CHEBI:15377"/>
        <dbReference type="ChEBI" id="CHEBI:15378"/>
        <dbReference type="ChEBI" id="CHEBI:30616"/>
        <dbReference type="ChEBI" id="CHEBI:43474"/>
        <dbReference type="ChEBI" id="CHEBI:456216"/>
        <dbReference type="EC" id="3.6.4.13"/>
    </reaction>
    <physiologicalReaction direction="left-to-right" evidence="6">
        <dbReference type="Rhea" id="RHEA:13066"/>
    </physiologicalReaction>
</comment>
<evidence type="ECO:0000256" key="6">
    <source>
        <dbReference type="ARBA" id="ARBA00049390"/>
    </source>
</evidence>
<comment type="caution">
    <text evidence="11">The sequence shown here is derived from an EMBL/GenBank/DDBJ whole genome shotgun (WGS) entry which is preliminary data.</text>
</comment>
<dbReference type="Pfam" id="PF00271">
    <property type="entry name" value="Helicase_C"/>
    <property type="match status" value="1"/>
</dbReference>
<evidence type="ECO:0000259" key="10">
    <source>
        <dbReference type="PROSITE" id="PS51789"/>
    </source>
</evidence>
<dbReference type="InterPro" id="IPR038557">
    <property type="entry name" value="RLR_C_sf"/>
</dbReference>
<dbReference type="PROSITE" id="PS51192">
    <property type="entry name" value="HELICASE_ATP_BIND_1"/>
    <property type="match status" value="1"/>
</dbReference>
<gene>
    <name evidence="11" type="ORF">BXYJ_LOCUS2425</name>
</gene>
<dbReference type="InterPro" id="IPR001650">
    <property type="entry name" value="Helicase_C-like"/>
</dbReference>
<dbReference type="SMART" id="SM00487">
    <property type="entry name" value="DEXDc"/>
    <property type="match status" value="1"/>
</dbReference>
<dbReference type="PANTHER" id="PTHR14074:SF16">
    <property type="entry name" value="ANTIVIRAL INNATE IMMUNE RESPONSE RECEPTOR RIG-I"/>
    <property type="match status" value="1"/>
</dbReference>
<keyword evidence="3" id="KW-0547">Nucleotide-binding</keyword>
<reference evidence="11" key="1">
    <citation type="submission" date="2020-09" db="EMBL/GenBank/DDBJ databases">
        <authorList>
            <person name="Kikuchi T."/>
        </authorList>
    </citation>
    <scope>NUCLEOTIDE SEQUENCE</scope>
    <source>
        <strain evidence="11">Ka4C1</strain>
    </source>
</reference>
<dbReference type="SMR" id="A0A7I8XNN1"/>
<dbReference type="EMBL" id="CAJFCV020000001">
    <property type="protein sequence ID" value="CAG9088271.1"/>
    <property type="molecule type" value="Genomic_DNA"/>
</dbReference>
<feature type="domain" description="RLR CTR" evidence="10">
    <location>
        <begin position="832"/>
        <end position="993"/>
    </location>
</feature>
<dbReference type="Gene3D" id="3.40.50.300">
    <property type="entry name" value="P-loop containing nucleotide triphosphate hydrolases"/>
    <property type="match status" value="2"/>
</dbReference>
<evidence type="ECO:0000313" key="12">
    <source>
        <dbReference type="Proteomes" id="UP000659654"/>
    </source>
</evidence>
<evidence type="ECO:0000313" key="11">
    <source>
        <dbReference type="EMBL" id="CAD5211431.1"/>
    </source>
</evidence>
<feature type="region of interest" description="Disordered" evidence="7">
    <location>
        <begin position="1016"/>
        <end position="1035"/>
    </location>
</feature>
<dbReference type="InterPro" id="IPR014001">
    <property type="entry name" value="Helicase_ATP-bd"/>
</dbReference>
<dbReference type="Gene3D" id="1.20.1320.30">
    <property type="match status" value="1"/>
</dbReference>
<feature type="domain" description="Helicase C-terminal" evidence="9">
    <location>
        <begin position="647"/>
        <end position="805"/>
    </location>
</feature>
<dbReference type="SMART" id="SM00490">
    <property type="entry name" value="HELICc"/>
    <property type="match status" value="1"/>
</dbReference>
<evidence type="ECO:0000259" key="8">
    <source>
        <dbReference type="PROSITE" id="PS51192"/>
    </source>
</evidence>
<dbReference type="InterPro" id="IPR011545">
    <property type="entry name" value="DEAD/DEAH_box_helicase_dom"/>
</dbReference>
<evidence type="ECO:0000256" key="2">
    <source>
        <dbReference type="ARBA" id="ARBA00022588"/>
    </source>
</evidence>
<name>A0A7I8XNN1_BURXY</name>
<dbReference type="InterPro" id="IPR021673">
    <property type="entry name" value="RLR_CTR"/>
</dbReference>
<dbReference type="PROSITE" id="PS51194">
    <property type="entry name" value="HELICASE_CTER"/>
    <property type="match status" value="1"/>
</dbReference>
<evidence type="ECO:0000256" key="7">
    <source>
        <dbReference type="SAM" id="MobiDB-lite"/>
    </source>
</evidence>
<dbReference type="Pfam" id="PF00270">
    <property type="entry name" value="DEAD"/>
    <property type="match status" value="1"/>
</dbReference>
<sequence>MNNEKDNVYIFWACLFEDEICQTLMTFTEEWKYLAPLFPEGQIENYWARLSEIGDIGEDDDPKWVQLKDLIREIWSNMINTANDNNFYNSLMEYLNNSNPQVRDLIDMTPSDQSDMETDQSEKPSVLRWIKVLNVIKAFEDDIDVRTSLNYMMAYSESVKRTLYPILSQLEDGTIDELTAKRKFLRSSVLFGPNSELHLLRTVWERGEGYHGKVRKFMPQFEKIYEIAVFSESRPNRHYIPADTPARQALNEVFDKPERHDPLVSVKIPDLQTRSIVVDIAKERPINLRNYQAELTEGAVDGENTLICAPTNSGKTLTAVYICRKRWYEALKNRRKFKAVLFVPTRVLVEQQYKYFQMYMQQLKITSICGDDSTSQPHRAKIQNSDVIVMTPMTLLNILNCPSETASDHITLDMFTLLIFDECHHTNEKYPFNEIMNFYHDLVQTGSASSLPQIVGLTASIGAKEAKDAGQARDYCAKICANLDVRRINRVRRHTEELLDFSPVVVDEIFLEPNPMDGCFQILTEEAETVIADLLEHLKDVIEDNEVRGLKGEIRRMNIHAQICSLETQLSLKVMEDSKRQKATDMITWIKMVNQATCMARLTDKYTMLEELKKENAHMEFKTGYSKKRFQATISRLEAHPDFKSTPFEKLLSIIREEFAKNSDTRVLAFVETRVLCLLLAERLQHYTGIETKHLTGSASAENAGLNKAKQNEAVRRFRNGEVKILCCTSVADEGLDIPECNVVVKYNDTTNEVAHVQRKGRGRAQGARSILIAENEWIQKMEETNQERVRLMRAALDLIDNNLVDFQDKVKAQISANKNERDMRRIEAEEAKEAFSRRKHDYVVACRGCNGFLVHSTKIFKNASHFTAADSRIWMRVETTEYLKADRIDSTEPTVGKINSGNSSKIFNQFEIRCQNLTDHGKCGQILGSVVICRLNGKVFLPILKCSQLVFVEVPLNYDQPVTPLVGKRVVKKQWKQMEEFFRPRPMTSYEWADMARVKPTISLSPGLQRAMQNWSEGESIDSPDLSQDSGVAE</sequence>
<accession>A0A7I8XNN1</accession>
<dbReference type="EMBL" id="CAJFDI010000001">
    <property type="protein sequence ID" value="CAD5211431.1"/>
    <property type="molecule type" value="Genomic_DNA"/>
</dbReference>
<dbReference type="GO" id="GO:0003676">
    <property type="term" value="F:nucleic acid binding"/>
    <property type="evidence" value="ECO:0007669"/>
    <property type="project" value="InterPro"/>
</dbReference>
<dbReference type="OrthoDB" id="416741at2759"/>
<dbReference type="GO" id="GO:0045087">
    <property type="term" value="P:innate immune response"/>
    <property type="evidence" value="ECO:0007669"/>
    <property type="project" value="UniProtKB-KW"/>
</dbReference>
<proteinExistence type="inferred from homology"/>
<feature type="domain" description="Helicase ATP-binding" evidence="8">
    <location>
        <begin position="296"/>
        <end position="479"/>
    </location>
</feature>
<keyword evidence="5" id="KW-0391">Immunity</keyword>
<dbReference type="SUPFAM" id="SSF52540">
    <property type="entry name" value="P-loop containing nucleoside triphosphate hydrolases"/>
    <property type="match status" value="1"/>
</dbReference>
<evidence type="ECO:0000256" key="4">
    <source>
        <dbReference type="ARBA" id="ARBA00022840"/>
    </source>
</evidence>
<evidence type="ECO:0000256" key="3">
    <source>
        <dbReference type="ARBA" id="ARBA00022741"/>
    </source>
</evidence>
<dbReference type="AlphaFoldDB" id="A0A7I8XNN1"/>
<feature type="compositionally biased region" description="Polar residues" evidence="7">
    <location>
        <begin position="1026"/>
        <end position="1035"/>
    </location>
</feature>
<dbReference type="Gene3D" id="2.170.150.30">
    <property type="entry name" value="RIG-I-like receptor, C-terminal regulatory domain"/>
    <property type="match status" value="1"/>
</dbReference>
<comment type="similarity">
    <text evidence="1">Belongs to the helicase family. RLR subfamily.</text>
</comment>
<dbReference type="InterPro" id="IPR027417">
    <property type="entry name" value="P-loop_NTPase"/>
</dbReference>
<dbReference type="Proteomes" id="UP000659654">
    <property type="component" value="Unassembled WGS sequence"/>
</dbReference>
<evidence type="ECO:0000256" key="1">
    <source>
        <dbReference type="ARBA" id="ARBA00006866"/>
    </source>
</evidence>
<evidence type="ECO:0000256" key="5">
    <source>
        <dbReference type="ARBA" id="ARBA00022859"/>
    </source>
</evidence>
<organism evidence="11 12">
    <name type="scientific">Bursaphelenchus xylophilus</name>
    <name type="common">Pinewood nematode worm</name>
    <name type="synonym">Aphelenchoides xylophilus</name>
    <dbReference type="NCBI Taxonomy" id="6326"/>
    <lineage>
        <taxon>Eukaryota</taxon>
        <taxon>Metazoa</taxon>
        <taxon>Ecdysozoa</taxon>
        <taxon>Nematoda</taxon>
        <taxon>Chromadorea</taxon>
        <taxon>Rhabditida</taxon>
        <taxon>Tylenchina</taxon>
        <taxon>Tylenchomorpha</taxon>
        <taxon>Aphelenchoidea</taxon>
        <taxon>Aphelenchoididae</taxon>
        <taxon>Bursaphelenchus</taxon>
    </lineage>
</organism>